<comment type="similarity">
    <text evidence="1">Belongs to the LysR transcriptional regulatory family.</text>
</comment>
<dbReference type="AlphaFoldDB" id="A0A8H9GSK8"/>
<gene>
    <name evidence="6" type="ORF">GCM10008956_34750</name>
</gene>
<dbReference type="EMBL" id="BMQG01000018">
    <property type="protein sequence ID" value="GGM55947.1"/>
    <property type="molecule type" value="Genomic_DNA"/>
</dbReference>
<evidence type="ECO:0000256" key="4">
    <source>
        <dbReference type="ARBA" id="ARBA00023163"/>
    </source>
</evidence>
<evidence type="ECO:0000256" key="2">
    <source>
        <dbReference type="ARBA" id="ARBA00023015"/>
    </source>
</evidence>
<protein>
    <submittedName>
        <fullName evidence="6">LysR family transcriptional regulator</fullName>
    </submittedName>
</protein>
<evidence type="ECO:0000313" key="6">
    <source>
        <dbReference type="EMBL" id="GGM55947.1"/>
    </source>
</evidence>
<dbReference type="PROSITE" id="PS50931">
    <property type="entry name" value="HTH_LYSR"/>
    <property type="match status" value="1"/>
</dbReference>
<dbReference type="GO" id="GO:0000976">
    <property type="term" value="F:transcription cis-regulatory region binding"/>
    <property type="evidence" value="ECO:0007669"/>
    <property type="project" value="TreeGrafter"/>
</dbReference>
<evidence type="ECO:0000313" key="7">
    <source>
        <dbReference type="Proteomes" id="UP000600547"/>
    </source>
</evidence>
<dbReference type="InterPro" id="IPR000847">
    <property type="entry name" value="LysR_HTH_N"/>
</dbReference>
<name>A0A8H9GSK8_9DEIO</name>
<dbReference type="Proteomes" id="UP000600547">
    <property type="component" value="Unassembled WGS sequence"/>
</dbReference>
<dbReference type="Pfam" id="PF00126">
    <property type="entry name" value="HTH_1"/>
    <property type="match status" value="1"/>
</dbReference>
<comment type="caution">
    <text evidence="6">The sequence shown here is derived from an EMBL/GenBank/DDBJ whole genome shotgun (WGS) entry which is preliminary data.</text>
</comment>
<dbReference type="SUPFAM" id="SSF53850">
    <property type="entry name" value="Periplasmic binding protein-like II"/>
    <property type="match status" value="1"/>
</dbReference>
<evidence type="ECO:0000256" key="1">
    <source>
        <dbReference type="ARBA" id="ARBA00009437"/>
    </source>
</evidence>
<dbReference type="InterPro" id="IPR005119">
    <property type="entry name" value="LysR_subst-bd"/>
</dbReference>
<dbReference type="InterPro" id="IPR036390">
    <property type="entry name" value="WH_DNA-bd_sf"/>
</dbReference>
<dbReference type="SUPFAM" id="SSF46785">
    <property type="entry name" value="Winged helix' DNA-binding domain"/>
    <property type="match status" value="1"/>
</dbReference>
<keyword evidence="2" id="KW-0805">Transcription regulation</keyword>
<dbReference type="PANTHER" id="PTHR30126">
    <property type="entry name" value="HTH-TYPE TRANSCRIPTIONAL REGULATOR"/>
    <property type="match status" value="1"/>
</dbReference>
<keyword evidence="4" id="KW-0804">Transcription</keyword>
<accession>A0A8H9GSK8</accession>
<evidence type="ECO:0000259" key="5">
    <source>
        <dbReference type="PROSITE" id="PS50931"/>
    </source>
</evidence>
<dbReference type="InterPro" id="IPR036388">
    <property type="entry name" value="WH-like_DNA-bd_sf"/>
</dbReference>
<dbReference type="Gene3D" id="3.40.190.10">
    <property type="entry name" value="Periplasmic binding protein-like II"/>
    <property type="match status" value="2"/>
</dbReference>
<dbReference type="GO" id="GO:0003700">
    <property type="term" value="F:DNA-binding transcription factor activity"/>
    <property type="evidence" value="ECO:0007669"/>
    <property type="project" value="InterPro"/>
</dbReference>
<evidence type="ECO:0000256" key="3">
    <source>
        <dbReference type="ARBA" id="ARBA00023125"/>
    </source>
</evidence>
<keyword evidence="3" id="KW-0238">DNA-binding</keyword>
<feature type="domain" description="HTH lysR-type" evidence="5">
    <location>
        <begin position="3"/>
        <end position="60"/>
    </location>
</feature>
<dbReference type="PANTHER" id="PTHR30126:SF39">
    <property type="entry name" value="HTH-TYPE TRANSCRIPTIONAL REGULATOR CYSL"/>
    <property type="match status" value="1"/>
</dbReference>
<organism evidence="6 7">
    <name type="scientific">Deinococcus arenae</name>
    <dbReference type="NCBI Taxonomy" id="1452751"/>
    <lineage>
        <taxon>Bacteria</taxon>
        <taxon>Thermotogati</taxon>
        <taxon>Deinococcota</taxon>
        <taxon>Deinococci</taxon>
        <taxon>Deinococcales</taxon>
        <taxon>Deinococcaceae</taxon>
        <taxon>Deinococcus</taxon>
    </lineage>
</organism>
<dbReference type="PRINTS" id="PR00039">
    <property type="entry name" value="HTHLYSR"/>
</dbReference>
<reference evidence="7" key="1">
    <citation type="journal article" date="2019" name="Int. J. Syst. Evol. Microbiol.">
        <title>The Global Catalogue of Microorganisms (GCM) 10K type strain sequencing project: providing services to taxonomists for standard genome sequencing and annotation.</title>
        <authorList>
            <consortium name="The Broad Institute Genomics Platform"/>
            <consortium name="The Broad Institute Genome Sequencing Center for Infectious Disease"/>
            <person name="Wu L."/>
            <person name="Ma J."/>
        </authorList>
    </citation>
    <scope>NUCLEOTIDE SEQUENCE [LARGE SCALE GENOMIC DNA]</scope>
    <source>
        <strain evidence="7">JCM 31047</strain>
    </source>
</reference>
<keyword evidence="7" id="KW-1185">Reference proteome</keyword>
<proteinExistence type="inferred from homology"/>
<dbReference type="RefSeq" id="WP_162621497.1">
    <property type="nucleotide sequence ID" value="NZ_BMQG01000018.1"/>
</dbReference>
<sequence length="304" mass="31838">MRINPEHLITFSVVAELSSVSRAAQILQLSQPAVSGHLRALQEQMGAPLYRRRGRGIQLTAAGERLLPHAQAVALSVQEAAALTAGAHAPSRPALQIGFSATLTSAVSSVVRLGAERGLQIQADTHPTTELAAAVRAGTLAAALIVTSPHRHYAELDSHRLGEDTLRLAVLPGHPLADQGYVPPHALRGETLLWSAPGSGVRRQAERLLEGVRSGTRGLELGSPWAVLEGVRRGHGVSLLPASFLTADVQAGRLVSLGLEAPDVTLLHALLTLPAPLSPSTGLLLDLLSRHSLRALLVSPVPAG</sequence>
<dbReference type="Pfam" id="PF03466">
    <property type="entry name" value="LysR_substrate"/>
    <property type="match status" value="1"/>
</dbReference>
<dbReference type="Gene3D" id="1.10.10.10">
    <property type="entry name" value="Winged helix-like DNA-binding domain superfamily/Winged helix DNA-binding domain"/>
    <property type="match status" value="1"/>
</dbReference>